<dbReference type="PANTHER" id="PTHR30620:SF16">
    <property type="entry name" value="LYSOSOMAL BETA GLUCOSIDASE"/>
    <property type="match status" value="1"/>
</dbReference>
<evidence type="ECO:0000256" key="3">
    <source>
        <dbReference type="ARBA" id="ARBA00012744"/>
    </source>
</evidence>
<dbReference type="SUPFAM" id="SSF52279">
    <property type="entry name" value="Beta-D-glucan exohydrolase, C-terminal domain"/>
    <property type="match status" value="1"/>
</dbReference>
<evidence type="ECO:0000256" key="4">
    <source>
        <dbReference type="ARBA" id="ARBA00022729"/>
    </source>
</evidence>
<keyword evidence="4" id="KW-0732">Signal</keyword>
<keyword evidence="5 7" id="KW-0378">Hydrolase</keyword>
<sequence>MTGIDNLVARMDLDQKIGQIHGVVPMDLVDQAKLSGPPAPTPELPTGFLYEIERLPLVRPHGVGHLSLGWQLSQDLEQLTRDIARFQEIARDLNPFGIGVLVHAEGVNGLVHPQGHQFPTAWGQAASWDPAISGMVGDTAGRQARSAGIHLLFSPVLDLARDLRWGRVHETYGEDPELVARMGIGFMRGVQGDDGESGILATGKHFLGYGTSLGALNQAATHLGRRELTDVHAEPFRRAIAEVGLSVVMNSYNEIDGIPAVANGWLLNDLLRGQLGFTGLVVSDYDSMAMLYNTYRTAPTPAHAAAQALGAGVDVELPSAPTSSGLRTVIEDGTLAEEVLDRAVTRVLEVKARLGLVPDVGPARPRTVPKAPEPAEARDRARVVATAGSTLLANDGILPLRPGGARIAVVGPAATEIRIHFGSYSSVADAEFPPAIYRIAASQAQGSPEVFPDLFQTKLPGIEPVFEEGARRLHPEAVTVLDAIRAIDPGVRHRALGSLTAGSPAIDAAVIDVDVVIAVVGERTGWVGNHTAGEGRTTADPVLPGNQPELIQALHAAGKRVVTVVVSGRPLLLEAVHDASAAMLLAALLGPVAGTVIADILYGVSEPGGRTPSTFPRHLGQLPMYHGHPVGSGYDHPTMPRHGYVDLRDSSPLYPFGHGLTYTSFATSIEGVRVEGDHVRILATVTNTGQRAGTAVVQLYARDEAATIVRPVRQLVDFARSHLAADATASLEFLVPLSRLAYTWPDGQRGLEAGDVTFLLGLSSADIRDEATVEVPTLVLT</sequence>
<comment type="similarity">
    <text evidence="2 7">Belongs to the glycosyl hydrolase 3 family.</text>
</comment>
<dbReference type="GO" id="GO:0009251">
    <property type="term" value="P:glucan catabolic process"/>
    <property type="evidence" value="ECO:0007669"/>
    <property type="project" value="TreeGrafter"/>
</dbReference>
<comment type="caution">
    <text evidence="9">The sequence shown here is derived from an EMBL/GenBank/DDBJ whole genome shotgun (WGS) entry which is preliminary data.</text>
</comment>
<dbReference type="Gene3D" id="3.40.50.1700">
    <property type="entry name" value="Glycoside hydrolase family 3 C-terminal domain"/>
    <property type="match status" value="1"/>
</dbReference>
<dbReference type="AlphaFoldDB" id="A0A7W3LZS4"/>
<comment type="catalytic activity">
    <reaction evidence="1">
        <text>Hydrolysis of terminal, non-reducing beta-D-glucosyl residues with release of beta-D-glucose.</text>
        <dbReference type="EC" id="3.2.1.21"/>
    </reaction>
</comment>
<dbReference type="GO" id="GO:0008422">
    <property type="term" value="F:beta-glucosidase activity"/>
    <property type="evidence" value="ECO:0007669"/>
    <property type="project" value="UniProtKB-EC"/>
</dbReference>
<dbReference type="EMBL" id="JACJIA010000022">
    <property type="protein sequence ID" value="MBA8957365.1"/>
    <property type="molecule type" value="Genomic_DNA"/>
</dbReference>
<dbReference type="InterPro" id="IPR026891">
    <property type="entry name" value="Fn3-like"/>
</dbReference>
<dbReference type="SMART" id="SM01217">
    <property type="entry name" value="Fn3_like"/>
    <property type="match status" value="1"/>
</dbReference>
<evidence type="ECO:0000259" key="8">
    <source>
        <dbReference type="SMART" id="SM01217"/>
    </source>
</evidence>
<dbReference type="InterPro" id="IPR017853">
    <property type="entry name" value="GH"/>
</dbReference>
<protein>
    <recommendedName>
        <fullName evidence="3">beta-glucosidase</fullName>
        <ecNumber evidence="3">3.2.1.21</ecNumber>
    </recommendedName>
</protein>
<evidence type="ECO:0000256" key="2">
    <source>
        <dbReference type="ARBA" id="ARBA00005336"/>
    </source>
</evidence>
<evidence type="ECO:0000256" key="6">
    <source>
        <dbReference type="ARBA" id="ARBA00023295"/>
    </source>
</evidence>
<dbReference type="PRINTS" id="PR00133">
    <property type="entry name" value="GLHYDRLASE3"/>
</dbReference>
<name>A0A7W3LZS4_ACTNM</name>
<evidence type="ECO:0000313" key="10">
    <source>
        <dbReference type="Proteomes" id="UP000572680"/>
    </source>
</evidence>
<dbReference type="InterPro" id="IPR019800">
    <property type="entry name" value="Glyco_hydro_3_AS"/>
</dbReference>
<accession>A0A7W3LZS4</accession>
<dbReference type="InterPro" id="IPR036962">
    <property type="entry name" value="Glyco_hydro_3_N_sf"/>
</dbReference>
<dbReference type="InterPro" id="IPR002772">
    <property type="entry name" value="Glyco_hydro_3_C"/>
</dbReference>
<dbReference type="Gene3D" id="2.60.40.10">
    <property type="entry name" value="Immunoglobulins"/>
    <property type="match status" value="1"/>
</dbReference>
<dbReference type="SUPFAM" id="SSF51445">
    <property type="entry name" value="(Trans)glycosidases"/>
    <property type="match status" value="1"/>
</dbReference>
<dbReference type="PANTHER" id="PTHR30620">
    <property type="entry name" value="PERIPLASMIC BETA-GLUCOSIDASE-RELATED"/>
    <property type="match status" value="1"/>
</dbReference>
<dbReference type="Proteomes" id="UP000572680">
    <property type="component" value="Unassembled WGS sequence"/>
</dbReference>
<dbReference type="PROSITE" id="PS00775">
    <property type="entry name" value="GLYCOSYL_HYDROL_F3"/>
    <property type="match status" value="1"/>
</dbReference>
<evidence type="ECO:0000256" key="1">
    <source>
        <dbReference type="ARBA" id="ARBA00000448"/>
    </source>
</evidence>
<keyword evidence="10" id="KW-1185">Reference proteome</keyword>
<feature type="domain" description="Fibronectin type III-like" evidence="8">
    <location>
        <begin position="695"/>
        <end position="764"/>
    </location>
</feature>
<dbReference type="InterPro" id="IPR051915">
    <property type="entry name" value="Cellulose_Degrad_GH3"/>
</dbReference>
<dbReference type="RefSeq" id="WP_220510546.1">
    <property type="nucleotide sequence ID" value="NZ_BAAALP010000047.1"/>
</dbReference>
<dbReference type="Pfam" id="PF00933">
    <property type="entry name" value="Glyco_hydro_3"/>
    <property type="match status" value="1"/>
</dbReference>
<dbReference type="InterPro" id="IPR036881">
    <property type="entry name" value="Glyco_hydro_3_C_sf"/>
</dbReference>
<evidence type="ECO:0000313" key="9">
    <source>
        <dbReference type="EMBL" id="MBA8957365.1"/>
    </source>
</evidence>
<organism evidence="9 10">
    <name type="scientific">Actinomadura namibiensis</name>
    <dbReference type="NCBI Taxonomy" id="182080"/>
    <lineage>
        <taxon>Bacteria</taxon>
        <taxon>Bacillati</taxon>
        <taxon>Actinomycetota</taxon>
        <taxon>Actinomycetes</taxon>
        <taxon>Streptosporangiales</taxon>
        <taxon>Thermomonosporaceae</taxon>
        <taxon>Actinomadura</taxon>
    </lineage>
</organism>
<dbReference type="Gene3D" id="3.20.20.300">
    <property type="entry name" value="Glycoside hydrolase, family 3, N-terminal domain"/>
    <property type="match status" value="1"/>
</dbReference>
<dbReference type="Pfam" id="PF14310">
    <property type="entry name" value="Fn3-like"/>
    <property type="match status" value="1"/>
</dbReference>
<dbReference type="InterPro" id="IPR013783">
    <property type="entry name" value="Ig-like_fold"/>
</dbReference>
<keyword evidence="6 7" id="KW-0326">Glycosidase</keyword>
<proteinExistence type="inferred from homology"/>
<dbReference type="EC" id="3.2.1.21" evidence="3"/>
<gene>
    <name evidence="9" type="ORF">HNR61_009058</name>
</gene>
<evidence type="ECO:0000256" key="5">
    <source>
        <dbReference type="ARBA" id="ARBA00022801"/>
    </source>
</evidence>
<dbReference type="InterPro" id="IPR001764">
    <property type="entry name" value="Glyco_hydro_3_N"/>
</dbReference>
<evidence type="ECO:0000256" key="7">
    <source>
        <dbReference type="RuleBase" id="RU361161"/>
    </source>
</evidence>
<dbReference type="Pfam" id="PF01915">
    <property type="entry name" value="Glyco_hydro_3_C"/>
    <property type="match status" value="1"/>
</dbReference>
<reference evidence="9 10" key="1">
    <citation type="submission" date="2020-08" db="EMBL/GenBank/DDBJ databases">
        <title>Genomic Encyclopedia of Type Strains, Phase IV (KMG-IV): sequencing the most valuable type-strain genomes for metagenomic binning, comparative biology and taxonomic classification.</title>
        <authorList>
            <person name="Goeker M."/>
        </authorList>
    </citation>
    <scope>NUCLEOTIDE SEQUENCE [LARGE SCALE GENOMIC DNA]</scope>
    <source>
        <strain evidence="9 10">DSM 44197</strain>
    </source>
</reference>